<dbReference type="CDD" id="cd00093">
    <property type="entry name" value="HTH_XRE"/>
    <property type="match status" value="1"/>
</dbReference>
<organism evidence="2 3">
    <name type="scientific">Candidatus Taylorbacteria bacterium CG10_big_fil_rev_8_21_14_0_10_41_48</name>
    <dbReference type="NCBI Taxonomy" id="1975024"/>
    <lineage>
        <taxon>Bacteria</taxon>
        <taxon>Candidatus Tayloriibacteriota</taxon>
    </lineage>
</organism>
<dbReference type="PROSITE" id="PS50943">
    <property type="entry name" value="HTH_CROC1"/>
    <property type="match status" value="1"/>
</dbReference>
<dbReference type="InterPro" id="IPR010982">
    <property type="entry name" value="Lambda_DNA-bd_dom_sf"/>
</dbReference>
<feature type="domain" description="HTH cro/C1-type" evidence="1">
    <location>
        <begin position="42"/>
        <end position="96"/>
    </location>
</feature>
<gene>
    <name evidence="2" type="ORF">COV01_03775</name>
</gene>
<dbReference type="GO" id="GO:0003677">
    <property type="term" value="F:DNA binding"/>
    <property type="evidence" value="ECO:0007669"/>
    <property type="project" value="InterPro"/>
</dbReference>
<name>A0A2M8LBD8_9BACT</name>
<dbReference type="Pfam" id="PF01381">
    <property type="entry name" value="HTH_3"/>
    <property type="match status" value="1"/>
</dbReference>
<evidence type="ECO:0000313" key="3">
    <source>
        <dbReference type="Proteomes" id="UP000228700"/>
    </source>
</evidence>
<dbReference type="SUPFAM" id="SSF47413">
    <property type="entry name" value="lambda repressor-like DNA-binding domains"/>
    <property type="match status" value="1"/>
</dbReference>
<dbReference type="Gene3D" id="1.10.260.40">
    <property type="entry name" value="lambda repressor-like DNA-binding domains"/>
    <property type="match status" value="1"/>
</dbReference>
<comment type="caution">
    <text evidence="2">The sequence shown here is derived from an EMBL/GenBank/DDBJ whole genome shotgun (WGS) entry which is preliminary data.</text>
</comment>
<dbReference type="EMBL" id="PFEQ01000014">
    <property type="protein sequence ID" value="PJE73930.1"/>
    <property type="molecule type" value="Genomic_DNA"/>
</dbReference>
<dbReference type="InterPro" id="IPR001387">
    <property type="entry name" value="Cro/C1-type_HTH"/>
</dbReference>
<reference evidence="3" key="1">
    <citation type="submission" date="2017-09" db="EMBL/GenBank/DDBJ databases">
        <title>Depth-based differentiation of microbial function through sediment-hosted aquifers and enrichment of novel symbionts in the deep terrestrial subsurface.</title>
        <authorList>
            <person name="Probst A.J."/>
            <person name="Ladd B."/>
            <person name="Jarett J.K."/>
            <person name="Geller-Mcgrath D.E."/>
            <person name="Sieber C.M.K."/>
            <person name="Emerson J.B."/>
            <person name="Anantharaman K."/>
            <person name="Thomas B.C."/>
            <person name="Malmstrom R."/>
            <person name="Stieglmeier M."/>
            <person name="Klingl A."/>
            <person name="Woyke T."/>
            <person name="Ryan C.M."/>
            <person name="Banfield J.F."/>
        </authorList>
    </citation>
    <scope>NUCLEOTIDE SEQUENCE [LARGE SCALE GENOMIC DNA]</scope>
</reference>
<accession>A0A2M8LBD8</accession>
<dbReference type="AlphaFoldDB" id="A0A2M8LBD8"/>
<proteinExistence type="predicted"/>
<dbReference type="Proteomes" id="UP000228700">
    <property type="component" value="Unassembled WGS sequence"/>
</dbReference>
<dbReference type="SMART" id="SM00530">
    <property type="entry name" value="HTH_XRE"/>
    <property type="match status" value="1"/>
</dbReference>
<protein>
    <recommendedName>
        <fullName evidence="1">HTH cro/C1-type domain-containing protein</fullName>
    </recommendedName>
</protein>
<sequence length="96" mass="11130">MKKIKNTKLYTFDQVFKRASKSKEFKKGYDEEIARLKLAKQIREMRLSSNLTQKTVAQRADMPQSVIARIESGTHSYSLGTLYRIASVFNKEIQLV</sequence>
<evidence type="ECO:0000313" key="2">
    <source>
        <dbReference type="EMBL" id="PJE73930.1"/>
    </source>
</evidence>
<evidence type="ECO:0000259" key="1">
    <source>
        <dbReference type="PROSITE" id="PS50943"/>
    </source>
</evidence>